<dbReference type="GeneID" id="42528462"/>
<dbReference type="EMBL" id="GG657449">
    <property type="protein sequence ID" value="OAT04568.1"/>
    <property type="molecule type" value="Genomic_DNA"/>
</dbReference>
<reference evidence="2" key="1">
    <citation type="journal article" date="2015" name="PLoS Genet.">
        <title>The dynamic genome and transcriptome of the human fungal pathogen Blastomyces and close relative Emmonsia.</title>
        <authorList>
            <person name="Munoz J.F."/>
            <person name="Gauthier G.M."/>
            <person name="Desjardins C.A."/>
            <person name="Gallo J.E."/>
            <person name="Holder J."/>
            <person name="Sullivan T.D."/>
            <person name="Marty A.J."/>
            <person name="Carmen J.C."/>
            <person name="Chen Z."/>
            <person name="Ding L."/>
            <person name="Gujja S."/>
            <person name="Magrini V."/>
            <person name="Misas E."/>
            <person name="Mitreva M."/>
            <person name="Priest M."/>
            <person name="Saif S."/>
            <person name="Whiston E.A."/>
            <person name="Young S."/>
            <person name="Zeng Q."/>
            <person name="Goldman W.E."/>
            <person name="Mardis E.R."/>
            <person name="Taylor J.W."/>
            <person name="McEwen J.G."/>
            <person name="Clay O.K."/>
            <person name="Klein B.S."/>
            <person name="Cuomo C.A."/>
        </authorList>
    </citation>
    <scope>NUCLEOTIDE SEQUENCE [LARGE SCALE GENOMIC DNA]</scope>
    <source>
        <strain evidence="2">SLH14081</strain>
    </source>
</reference>
<protein>
    <submittedName>
        <fullName evidence="1">Uncharacterized protein</fullName>
    </submittedName>
</protein>
<organism evidence="1 2">
    <name type="scientific">Blastomyces gilchristii (strain SLH14081)</name>
    <name type="common">Blastomyces dermatitidis</name>
    <dbReference type="NCBI Taxonomy" id="559298"/>
    <lineage>
        <taxon>Eukaryota</taxon>
        <taxon>Fungi</taxon>
        <taxon>Dikarya</taxon>
        <taxon>Ascomycota</taxon>
        <taxon>Pezizomycotina</taxon>
        <taxon>Eurotiomycetes</taxon>
        <taxon>Eurotiomycetidae</taxon>
        <taxon>Onygenales</taxon>
        <taxon>Ajellomycetaceae</taxon>
        <taxon>Blastomyces</taxon>
    </lineage>
</organism>
<sequence>MEITIASHPYARWPVDTKVVGFRIRLKDFSSCAIFETRQTMTYRHEGMPGLQRGVMLGFAAWLLIECVALKPHRTLEESTSGSHLKT</sequence>
<dbReference type="Proteomes" id="UP000002038">
    <property type="component" value="Unassembled WGS sequence"/>
</dbReference>
<dbReference type="RefSeq" id="XP_031576247.1">
    <property type="nucleotide sequence ID" value="XM_031724271.1"/>
</dbReference>
<evidence type="ECO:0000313" key="2">
    <source>
        <dbReference type="Proteomes" id="UP000002038"/>
    </source>
</evidence>
<name>A0A179UB93_BLAGS</name>
<dbReference type="AlphaFoldDB" id="A0A179UB93"/>
<dbReference type="VEuPathDB" id="FungiDB:BDBG_16285"/>
<accession>A0A179UB93</accession>
<evidence type="ECO:0000313" key="1">
    <source>
        <dbReference type="EMBL" id="OAT04568.1"/>
    </source>
</evidence>
<dbReference type="KEGG" id="bgh:BDBG_16285"/>
<gene>
    <name evidence="1" type="ORF">BDBG_16285</name>
</gene>
<proteinExistence type="predicted"/>
<keyword evidence="2" id="KW-1185">Reference proteome</keyword>